<dbReference type="Proteomes" id="UP000251213">
    <property type="component" value="Unassembled WGS sequence"/>
</dbReference>
<dbReference type="Pfam" id="PF12323">
    <property type="entry name" value="HTH_OrfB_IS605"/>
    <property type="match status" value="1"/>
</dbReference>
<reference evidence="2 3" key="1">
    <citation type="submission" date="2018-06" db="EMBL/GenBank/DDBJ databases">
        <title>Thermoflavimicrobium daqus sp. nov., a thermophilic microbe isolated from Moutai-flavour Daqu.</title>
        <authorList>
            <person name="Wang X."/>
            <person name="Zhou H."/>
        </authorList>
    </citation>
    <scope>NUCLEOTIDE SEQUENCE [LARGE SCALE GENOMIC DNA]</scope>
    <source>
        <strain evidence="2 3">FBKL4.011</strain>
    </source>
</reference>
<dbReference type="AlphaFoldDB" id="A0A364K5R5"/>
<dbReference type="InterPro" id="IPR021027">
    <property type="entry name" value="Transposase_put_HTH"/>
</dbReference>
<organism evidence="2 3">
    <name type="scientific">Thermoflavimicrobium daqui</name>
    <dbReference type="NCBI Taxonomy" id="2137476"/>
    <lineage>
        <taxon>Bacteria</taxon>
        <taxon>Bacillati</taxon>
        <taxon>Bacillota</taxon>
        <taxon>Bacilli</taxon>
        <taxon>Bacillales</taxon>
        <taxon>Thermoactinomycetaceae</taxon>
        <taxon>Thermoflavimicrobium</taxon>
    </lineage>
</organism>
<evidence type="ECO:0000313" key="2">
    <source>
        <dbReference type="EMBL" id="RAL25644.1"/>
    </source>
</evidence>
<sequence length="29" mass="3432">MVRAYKVEIKPIPEQRNQIVQAIGMCRFL</sequence>
<reference evidence="2 3" key="2">
    <citation type="submission" date="2018-06" db="EMBL/GenBank/DDBJ databases">
        <authorList>
            <person name="Zhirakovskaya E."/>
        </authorList>
    </citation>
    <scope>NUCLEOTIDE SEQUENCE [LARGE SCALE GENOMIC DNA]</scope>
    <source>
        <strain evidence="2 3">FBKL4.011</strain>
    </source>
</reference>
<evidence type="ECO:0000259" key="1">
    <source>
        <dbReference type="Pfam" id="PF12323"/>
    </source>
</evidence>
<feature type="domain" description="Transposase putative helix-turn-helix" evidence="1">
    <location>
        <begin position="1"/>
        <end position="28"/>
    </location>
</feature>
<keyword evidence="3" id="KW-1185">Reference proteome</keyword>
<dbReference type="EMBL" id="QJKK01000003">
    <property type="protein sequence ID" value="RAL25644.1"/>
    <property type="molecule type" value="Genomic_DNA"/>
</dbReference>
<evidence type="ECO:0000313" key="3">
    <source>
        <dbReference type="Proteomes" id="UP000251213"/>
    </source>
</evidence>
<gene>
    <name evidence="2" type="ORF">DL897_06075</name>
</gene>
<name>A0A364K5R5_9BACL</name>
<comment type="caution">
    <text evidence="2">The sequence shown here is derived from an EMBL/GenBank/DDBJ whole genome shotgun (WGS) entry which is preliminary data.</text>
</comment>
<protein>
    <recommendedName>
        <fullName evidence="1">Transposase putative helix-turn-helix domain-containing protein</fullName>
    </recommendedName>
</protein>
<accession>A0A364K5R5</accession>
<proteinExistence type="predicted"/>